<evidence type="ECO:0000313" key="2">
    <source>
        <dbReference type="Proteomes" id="UP000077857"/>
    </source>
</evidence>
<dbReference type="RefSeq" id="WP_064042220.1">
    <property type="nucleotide sequence ID" value="NZ_LUUJ01000117.1"/>
</dbReference>
<dbReference type="Pfam" id="PF09956">
    <property type="entry name" value="Phage_cement_2"/>
    <property type="match status" value="1"/>
</dbReference>
<protein>
    <recommendedName>
        <fullName evidence="3">DUF2190 domain-containing protein</fullName>
    </recommendedName>
</protein>
<dbReference type="AlphaFoldDB" id="A0A177N1R6"/>
<proteinExistence type="predicted"/>
<accession>A0A177N1R6</accession>
<gene>
    <name evidence="1" type="ORF">A1507_19835</name>
</gene>
<organism evidence="1 2">
    <name type="scientific">Methylomonas koyamae</name>
    <dbReference type="NCBI Taxonomy" id="702114"/>
    <lineage>
        <taxon>Bacteria</taxon>
        <taxon>Pseudomonadati</taxon>
        <taxon>Pseudomonadota</taxon>
        <taxon>Gammaproteobacteria</taxon>
        <taxon>Methylococcales</taxon>
        <taxon>Methylococcaceae</taxon>
        <taxon>Methylomonas</taxon>
    </lineage>
</organism>
<dbReference type="Proteomes" id="UP000077857">
    <property type="component" value="Unassembled WGS sequence"/>
</dbReference>
<evidence type="ECO:0000313" key="1">
    <source>
        <dbReference type="EMBL" id="OAI11781.1"/>
    </source>
</evidence>
<comment type="caution">
    <text evidence="1">The sequence shown here is derived from an EMBL/GenBank/DDBJ whole genome shotgun (WGS) entry which is preliminary data.</text>
</comment>
<evidence type="ECO:0008006" key="3">
    <source>
        <dbReference type="Google" id="ProtNLM"/>
    </source>
</evidence>
<name>A0A177N1R6_9GAMM</name>
<dbReference type="InterPro" id="IPR011231">
    <property type="entry name" value="Phage_VT1-Sakai_H0018"/>
</dbReference>
<dbReference type="EMBL" id="LUUJ01000117">
    <property type="protein sequence ID" value="OAI11781.1"/>
    <property type="molecule type" value="Genomic_DNA"/>
</dbReference>
<sequence>MSRQCTPILTLPLTLTGTVVAERFVTVAGAQTGAAGNALGVTRTAGVSGEVVPVDVVGTAIVETGAAISAGALVEADASGRAVTKSAGVTLGRLAPGQSATAAGQFVEVILIQN</sequence>
<reference evidence="1 2" key="1">
    <citation type="submission" date="2016-03" db="EMBL/GenBank/DDBJ databases">
        <authorList>
            <person name="Ploux O."/>
        </authorList>
    </citation>
    <scope>NUCLEOTIDE SEQUENCE [LARGE SCALE GENOMIC DNA]</scope>
    <source>
        <strain evidence="1 2">R-45378</strain>
    </source>
</reference>